<evidence type="ECO:0000256" key="7">
    <source>
        <dbReference type="PIRNR" id="PIRNR001369"/>
    </source>
</evidence>
<dbReference type="InterPro" id="IPR036969">
    <property type="entry name" value="Citrate_synthase_sf"/>
</dbReference>
<dbReference type="AlphaFoldDB" id="A0A4D7K6Q5"/>
<evidence type="ECO:0000256" key="1">
    <source>
        <dbReference type="ARBA" id="ARBA00004751"/>
    </source>
</evidence>
<dbReference type="Gene3D" id="1.10.230.10">
    <property type="entry name" value="Cytochrome P450-Terp, domain 2"/>
    <property type="match status" value="1"/>
</dbReference>
<feature type="active site" evidence="8">
    <location>
        <position position="364"/>
    </location>
</feature>
<dbReference type="GO" id="GO:0005737">
    <property type="term" value="C:cytoplasm"/>
    <property type="evidence" value="ECO:0007669"/>
    <property type="project" value="InterPro"/>
</dbReference>
<dbReference type="EMBL" id="CP028923">
    <property type="protein sequence ID" value="QCK15078.1"/>
    <property type="molecule type" value="Genomic_DNA"/>
</dbReference>
<evidence type="ECO:0000256" key="6">
    <source>
        <dbReference type="NCBIfam" id="TIGR01798"/>
    </source>
</evidence>
<dbReference type="Proteomes" id="UP000298616">
    <property type="component" value="Chromosome"/>
</dbReference>
<dbReference type="InterPro" id="IPR002020">
    <property type="entry name" value="Citrate_synthase"/>
</dbReference>
<protein>
    <recommendedName>
        <fullName evidence="6 7">Citrate synthase</fullName>
    </recommendedName>
</protein>
<keyword evidence="4 7" id="KW-0808">Transferase</keyword>
<dbReference type="RefSeq" id="WP_137090664.1">
    <property type="nucleotide sequence ID" value="NZ_CP028923.1"/>
</dbReference>
<dbReference type="OrthoDB" id="9800864at2"/>
<dbReference type="InterPro" id="IPR016143">
    <property type="entry name" value="Citrate_synth-like_sm_a-sub"/>
</dbReference>
<evidence type="ECO:0000313" key="12">
    <source>
        <dbReference type="Proteomes" id="UP000298616"/>
    </source>
</evidence>
<dbReference type="InterPro" id="IPR024176">
    <property type="entry name" value="Citrate_synthase_bac-typ"/>
</dbReference>
<keyword evidence="11" id="KW-0012">Acyltransferase</keyword>
<dbReference type="FunFam" id="1.10.230.10:FF:000002">
    <property type="entry name" value="Citrate synthase"/>
    <property type="match status" value="1"/>
</dbReference>
<dbReference type="NCBIfam" id="TIGR01798">
    <property type="entry name" value="cit_synth_I"/>
    <property type="match status" value="1"/>
</dbReference>
<evidence type="ECO:0000256" key="8">
    <source>
        <dbReference type="PIRSR" id="PIRSR001369-1"/>
    </source>
</evidence>
<organism evidence="11 12">
    <name type="scientific">Mangrovivirga cuniculi</name>
    <dbReference type="NCBI Taxonomy" id="2715131"/>
    <lineage>
        <taxon>Bacteria</taxon>
        <taxon>Pseudomonadati</taxon>
        <taxon>Bacteroidota</taxon>
        <taxon>Cytophagia</taxon>
        <taxon>Cytophagales</taxon>
        <taxon>Mangrovivirgaceae</taxon>
        <taxon>Mangrovivirga</taxon>
    </lineage>
</organism>
<dbReference type="InterPro" id="IPR016142">
    <property type="entry name" value="Citrate_synth-like_lrg_a-sub"/>
</dbReference>
<dbReference type="GO" id="GO:0036440">
    <property type="term" value="F:citrate synthase activity"/>
    <property type="evidence" value="ECO:0007669"/>
    <property type="project" value="UniProtKB-EC"/>
</dbReference>
<dbReference type="UniPathway" id="UPA00223">
    <property type="reaction ID" value="UER00717"/>
</dbReference>
<accession>A0A4D7K6Q5</accession>
<dbReference type="PANTHER" id="PTHR42871">
    <property type="entry name" value="CITRATE SYNTHASE"/>
    <property type="match status" value="1"/>
</dbReference>
<dbReference type="SUPFAM" id="SSF48256">
    <property type="entry name" value="Citrate synthase"/>
    <property type="match status" value="1"/>
</dbReference>
<dbReference type="NCBIfam" id="NF004126">
    <property type="entry name" value="PRK05614.1"/>
    <property type="match status" value="1"/>
</dbReference>
<evidence type="ECO:0000256" key="3">
    <source>
        <dbReference type="ARBA" id="ARBA00022532"/>
    </source>
</evidence>
<dbReference type="Gene3D" id="2.20.28.60">
    <property type="match status" value="1"/>
</dbReference>
<gene>
    <name evidence="11" type="primary">gltA</name>
    <name evidence="11" type="ORF">DCC35_10125</name>
</gene>
<comment type="pathway">
    <text evidence="1 9">Carbohydrate metabolism; tricarboxylic acid cycle; isocitrate from oxaloacetate: step 1/2.</text>
</comment>
<dbReference type="GO" id="GO:0006099">
    <property type="term" value="P:tricarboxylic acid cycle"/>
    <property type="evidence" value="ECO:0007669"/>
    <property type="project" value="UniProtKB-UniRule"/>
</dbReference>
<keyword evidence="12" id="KW-1185">Reference proteome</keyword>
<dbReference type="KEGG" id="fpf:DCC35_10125"/>
<dbReference type="PIRSF" id="PIRSF001369">
    <property type="entry name" value="Citrate_synth"/>
    <property type="match status" value="1"/>
</dbReference>
<dbReference type="Pfam" id="PF00285">
    <property type="entry name" value="Citrate_synt"/>
    <property type="match status" value="1"/>
</dbReference>
<evidence type="ECO:0000256" key="9">
    <source>
        <dbReference type="RuleBase" id="RU003370"/>
    </source>
</evidence>
<keyword evidence="3 9" id="KW-0816">Tricarboxylic acid cycle</keyword>
<comment type="similarity">
    <text evidence="2 7 10">Belongs to the citrate synthase family.</text>
</comment>
<feature type="active site" evidence="8">
    <location>
        <position position="307"/>
    </location>
</feature>
<reference evidence="11 12" key="1">
    <citation type="submission" date="2018-04" db="EMBL/GenBank/DDBJ databases">
        <title>Complete genome uncultured novel isolate.</title>
        <authorList>
            <person name="Merlino G."/>
        </authorList>
    </citation>
    <scope>NUCLEOTIDE SEQUENCE [LARGE SCALE GENOMIC DNA]</scope>
    <source>
        <strain evidence="12">R1DC9</strain>
    </source>
</reference>
<name>A0A4D7K6Q5_9BACT</name>
<dbReference type="PRINTS" id="PR00143">
    <property type="entry name" value="CITRTSNTHASE"/>
</dbReference>
<evidence type="ECO:0000313" key="11">
    <source>
        <dbReference type="EMBL" id="QCK15078.1"/>
    </source>
</evidence>
<dbReference type="CDD" id="cd06114">
    <property type="entry name" value="EcCS_like"/>
    <property type="match status" value="1"/>
</dbReference>
<evidence type="ECO:0000256" key="10">
    <source>
        <dbReference type="RuleBase" id="RU003406"/>
    </source>
</evidence>
<dbReference type="Gene3D" id="1.10.580.10">
    <property type="entry name" value="Citrate Synthase, domain 1"/>
    <property type="match status" value="1"/>
</dbReference>
<dbReference type="PANTHER" id="PTHR42871:SF1">
    <property type="entry name" value="CITRATE SYNTHASE"/>
    <property type="match status" value="1"/>
</dbReference>
<evidence type="ECO:0000256" key="4">
    <source>
        <dbReference type="ARBA" id="ARBA00022679"/>
    </source>
</evidence>
<comment type="catalytic activity">
    <reaction evidence="5 9">
        <text>oxaloacetate + acetyl-CoA + H2O = citrate + CoA + H(+)</text>
        <dbReference type="Rhea" id="RHEA:16845"/>
        <dbReference type="ChEBI" id="CHEBI:15377"/>
        <dbReference type="ChEBI" id="CHEBI:15378"/>
        <dbReference type="ChEBI" id="CHEBI:16452"/>
        <dbReference type="ChEBI" id="CHEBI:16947"/>
        <dbReference type="ChEBI" id="CHEBI:57287"/>
        <dbReference type="ChEBI" id="CHEBI:57288"/>
        <dbReference type="EC" id="2.3.3.16"/>
    </reaction>
</comment>
<dbReference type="InterPro" id="IPR010953">
    <property type="entry name" value="Citrate_synthase_typ-I"/>
</dbReference>
<dbReference type="InterPro" id="IPR019810">
    <property type="entry name" value="Citrate_synthase_AS"/>
</dbReference>
<evidence type="ECO:0000256" key="2">
    <source>
        <dbReference type="ARBA" id="ARBA00010566"/>
    </source>
</evidence>
<evidence type="ECO:0000256" key="5">
    <source>
        <dbReference type="ARBA" id="ARBA00049288"/>
    </source>
</evidence>
<proteinExistence type="inferred from homology"/>
<sequence>MSKSAEIIIEGKKYDLPVIEGTEGEKALDISKLRAQSGYITLDYGFKNTGSTTSKITFLNGEEGILRYRGYSIEDLCDKSNFLEVAYLLIYGKLPTAEEYDQWIYDIKMHTMVHEDIKRILEGFPSNAHPMGVLSSLITSLTAFYPESLDPNRSIDGVKLSIVRLLAKLPTMAAWAYKNEVGHPVNYPDNTLDYVSNFLKMMFALPAEKHEVDPVISNALDTLLILHADHEQNCSTSTVRMVGSSHASLYTSISAGVNALWGPLHGGANQAVIEMLDNIKKDGGDVEKYIKKAKDKNDPFRLMGFGHRVYKNFDPRAKIIKKHADEVLAKLGVEDPVLEIAKKLEETALKDEYFIERKLFPNVDFYSGIIYRAMGIPTEMFTVMFAMGRLPGWISQWLEMRENNEPIGRPRQIYTGENVRDYVEMSKR</sequence>
<dbReference type="PROSITE" id="PS00480">
    <property type="entry name" value="CITRATE_SYNTHASE"/>
    <property type="match status" value="1"/>
</dbReference>